<accession>A0AAF0DLP5</accession>
<dbReference type="GO" id="GO:0005634">
    <property type="term" value="C:nucleus"/>
    <property type="evidence" value="ECO:0007669"/>
    <property type="project" value="TreeGrafter"/>
</dbReference>
<dbReference type="SUPFAM" id="SSF54277">
    <property type="entry name" value="CAD &amp; PB1 domains"/>
    <property type="match status" value="1"/>
</dbReference>
<sequence>MESSAVVPGHVVAEDNIINRRGGESLYQSCANLKKRLAEVPGFEPHLAEMEALDKTQEVSDPVASVWRCLQNGYPLMTIFNATQPAEPLTLDERKVQEHRRPKAAAFKFLQACLQDLEFPQQECFLITDLYGDSTTGFVKASNPHAFRHLDRQDCGLIGAEDILEMQGQLYKPSTTNSGPVERQRTKLTRREHILKEMLETERDYVHHLQNLQALKKELEETGALNGDTSHQIFLNLNNLLDFAQRFLIRMEQHNALPEESQNWGELFINHQEGFRQYEPFIANQLRCDVVCQREWDKIHNAPRSLDLQQMVAQLSTLNSFFVKPFQRLTKYPLMLAELKKQTDREDFSTNITAAIDIIQLVLDRANNAVDKEHLAAAVQELATRVDDWKALRVDAFGELLRFGTFIVIKGDAGKDSEREYHIYLFERILLCCKDINPNKQKSKLMGKDKPNANTQKGKARLQLKGRIYMANVTEILSLQRPGSYKIQIFWKGDPGVVDNFSIRYRDEETMRKWYKDIDAQRALQVEERNALRSGTSEIEFTYLKNTPKMQNPYAEEYNADEDLTPTVSELSMSRNASSTSLRARSGTGGSGGSGPSANRPARFPMPEPPLSLHTQISPGALSPGERLGGSYFSPVGEVPLSTRSSSSATFTYSRQGTPSNQWNEESNRYTAPAMPRAGSRDGPTSSPYYSNLPRAAQRPSLPPLSSQNPQSLAQSRMRSASSPDIHNHNLPESARRYMNGHTMQTVDNVPVPPIPANIAHMRTPVNRSQNNSPGSMPPPQLLRPGLQPGSFNEPSFGQGREPPRSLPSLPANPSPASNPALNHEADNVMPAQLKAKVNFDDNYVTLVIASNILYRSLTDRVDAKLARFTTRSIGGKSARLRYRDEDGDFVTIDSDEAVQLAIMEWREQHQNMLASGQVGEIQLFCQPVEN</sequence>
<dbReference type="GO" id="GO:0005085">
    <property type="term" value="F:guanyl-nucleotide exchange factor activity"/>
    <property type="evidence" value="ECO:0007669"/>
    <property type="project" value="InterPro"/>
</dbReference>
<dbReference type="GO" id="GO:0030010">
    <property type="term" value="P:establishment of cell polarity"/>
    <property type="evidence" value="ECO:0007669"/>
    <property type="project" value="TreeGrafter"/>
</dbReference>
<evidence type="ECO:0000259" key="3">
    <source>
        <dbReference type="PROSITE" id="PS51745"/>
    </source>
</evidence>
<evidence type="ECO:0000259" key="2">
    <source>
        <dbReference type="PROSITE" id="PS50010"/>
    </source>
</evidence>
<feature type="compositionally biased region" description="Low complexity" evidence="1">
    <location>
        <begin position="577"/>
        <end position="586"/>
    </location>
</feature>
<evidence type="ECO:0000313" key="4">
    <source>
        <dbReference type="EMBL" id="WEW60753.1"/>
    </source>
</evidence>
<dbReference type="SUPFAM" id="SSF50729">
    <property type="entry name" value="PH domain-like"/>
    <property type="match status" value="1"/>
</dbReference>
<dbReference type="GO" id="GO:0031106">
    <property type="term" value="P:septin ring organization"/>
    <property type="evidence" value="ECO:0007669"/>
    <property type="project" value="TreeGrafter"/>
</dbReference>
<feature type="region of interest" description="Disordered" evidence="1">
    <location>
        <begin position="641"/>
        <end position="732"/>
    </location>
</feature>
<dbReference type="PANTHER" id="PTHR47339:SF1">
    <property type="entry name" value="CELL DIVISION CONTROL PROTEIN 24"/>
    <property type="match status" value="1"/>
</dbReference>
<dbReference type="Pfam" id="PF00621">
    <property type="entry name" value="RhoGEF"/>
    <property type="match status" value="1"/>
</dbReference>
<dbReference type="Gene3D" id="1.20.900.10">
    <property type="entry name" value="Dbl homology (DH) domain"/>
    <property type="match status" value="1"/>
</dbReference>
<dbReference type="InterPro" id="IPR033511">
    <property type="entry name" value="Cdc24/Scd1_PH_dom"/>
</dbReference>
<dbReference type="InterPro" id="IPR010481">
    <property type="entry name" value="Cdc24/Scd1_N"/>
</dbReference>
<dbReference type="GO" id="GO:0043332">
    <property type="term" value="C:mating projection tip"/>
    <property type="evidence" value="ECO:0007669"/>
    <property type="project" value="TreeGrafter"/>
</dbReference>
<dbReference type="EMBL" id="CP120630">
    <property type="protein sequence ID" value="WEW60753.1"/>
    <property type="molecule type" value="Genomic_DNA"/>
</dbReference>
<dbReference type="AlphaFoldDB" id="A0AAF0DLP5"/>
<dbReference type="GO" id="GO:0005737">
    <property type="term" value="C:cytoplasm"/>
    <property type="evidence" value="ECO:0007669"/>
    <property type="project" value="TreeGrafter"/>
</dbReference>
<feature type="compositionally biased region" description="Low complexity" evidence="1">
    <location>
        <begin position="696"/>
        <end position="716"/>
    </location>
</feature>
<dbReference type="InterPro" id="IPR000270">
    <property type="entry name" value="PB1_dom"/>
</dbReference>
<dbReference type="PROSITE" id="PS50010">
    <property type="entry name" value="DH_2"/>
    <property type="match status" value="1"/>
</dbReference>
<dbReference type="Gene3D" id="2.30.29.30">
    <property type="entry name" value="Pleckstrin-homology domain (PH domain)/Phosphotyrosine-binding domain (PTB)"/>
    <property type="match status" value="1"/>
</dbReference>
<evidence type="ECO:0000313" key="5">
    <source>
        <dbReference type="Proteomes" id="UP001219355"/>
    </source>
</evidence>
<reference evidence="4" key="1">
    <citation type="submission" date="2023-03" db="EMBL/GenBank/DDBJ databases">
        <title>Emydomyces testavorans Genome Sequence.</title>
        <authorList>
            <person name="Hoyer L."/>
        </authorList>
    </citation>
    <scope>NUCLEOTIDE SEQUENCE</scope>
    <source>
        <strain evidence="4">16-2883</strain>
    </source>
</reference>
<dbReference type="InterPro" id="IPR000219">
    <property type="entry name" value="DH_dom"/>
</dbReference>
<dbReference type="Pfam" id="PF06395">
    <property type="entry name" value="CDC24"/>
    <property type="match status" value="1"/>
</dbReference>
<dbReference type="SUPFAM" id="SSF48065">
    <property type="entry name" value="DBL homology domain (DH-domain)"/>
    <property type="match status" value="1"/>
</dbReference>
<dbReference type="Pfam" id="PF15411">
    <property type="entry name" value="PH_10"/>
    <property type="match status" value="1"/>
</dbReference>
<dbReference type="Pfam" id="PF00564">
    <property type="entry name" value="PB1"/>
    <property type="match status" value="1"/>
</dbReference>
<dbReference type="FunFam" id="3.10.20.90:FF:000176">
    <property type="entry name" value="Rho guanyl nucleotide exchange factor"/>
    <property type="match status" value="1"/>
</dbReference>
<feature type="compositionally biased region" description="Polar residues" evidence="1">
    <location>
        <begin position="766"/>
        <end position="775"/>
    </location>
</feature>
<dbReference type="Gene3D" id="3.10.20.90">
    <property type="entry name" value="Phosphatidylinositol 3-kinase Catalytic Subunit, Chain A, domain 1"/>
    <property type="match status" value="1"/>
</dbReference>
<feature type="region of interest" description="Disordered" evidence="1">
    <location>
        <begin position="765"/>
        <end position="824"/>
    </location>
</feature>
<dbReference type="InterPro" id="IPR035899">
    <property type="entry name" value="DBL_dom_sf"/>
</dbReference>
<feature type="domain" description="PB1" evidence="3">
    <location>
        <begin position="833"/>
        <end position="929"/>
    </location>
</feature>
<dbReference type="GO" id="GO:0000935">
    <property type="term" value="C:division septum"/>
    <property type="evidence" value="ECO:0007669"/>
    <property type="project" value="TreeGrafter"/>
</dbReference>
<evidence type="ECO:0000256" key="1">
    <source>
        <dbReference type="SAM" id="MobiDB-lite"/>
    </source>
</evidence>
<feature type="domain" description="DH" evidence="2">
    <location>
        <begin position="190"/>
        <end position="369"/>
    </location>
</feature>
<dbReference type="PROSITE" id="PS51745">
    <property type="entry name" value="PB1"/>
    <property type="match status" value="1"/>
</dbReference>
<dbReference type="CDD" id="cd00160">
    <property type="entry name" value="RhoGEF"/>
    <property type="match status" value="1"/>
</dbReference>
<dbReference type="FunFam" id="1.20.900.10:FF:000041">
    <property type="entry name" value="Rho guanyl nucleotide exchange factor"/>
    <property type="match status" value="1"/>
</dbReference>
<feature type="region of interest" description="Disordered" evidence="1">
    <location>
        <begin position="572"/>
        <end position="629"/>
    </location>
</feature>
<dbReference type="InterPro" id="IPR011993">
    <property type="entry name" value="PH-like_dom_sf"/>
</dbReference>
<dbReference type="SMART" id="SM00233">
    <property type="entry name" value="PH"/>
    <property type="match status" value="1"/>
</dbReference>
<dbReference type="FunFam" id="2.30.29.30:FF:000364">
    <property type="entry name" value="Rho guanyl nucleotide exchange factor"/>
    <property type="match status" value="1"/>
</dbReference>
<organism evidence="4 5">
    <name type="scientific">Emydomyces testavorans</name>
    <dbReference type="NCBI Taxonomy" id="2070801"/>
    <lineage>
        <taxon>Eukaryota</taxon>
        <taxon>Fungi</taxon>
        <taxon>Dikarya</taxon>
        <taxon>Ascomycota</taxon>
        <taxon>Pezizomycotina</taxon>
        <taxon>Eurotiomycetes</taxon>
        <taxon>Eurotiomycetidae</taxon>
        <taxon>Onygenales</taxon>
        <taxon>Nannizziopsiaceae</taxon>
        <taxon>Emydomyces</taxon>
    </lineage>
</organism>
<keyword evidence="5" id="KW-1185">Reference proteome</keyword>
<dbReference type="Proteomes" id="UP001219355">
    <property type="component" value="Chromosome 4"/>
</dbReference>
<dbReference type="InterPro" id="IPR001849">
    <property type="entry name" value="PH_domain"/>
</dbReference>
<protein>
    <submittedName>
        <fullName evidence="4">Guanine nucleotide exchange factor for Cdc42p</fullName>
    </submittedName>
</protein>
<dbReference type="InterPro" id="IPR053793">
    <property type="entry name" value="PB1-like"/>
</dbReference>
<gene>
    <name evidence="4" type="primary">CDC24</name>
    <name evidence="4" type="ORF">PRK78_006241</name>
</gene>
<feature type="compositionally biased region" description="Low complexity" evidence="1">
    <location>
        <begin position="807"/>
        <end position="823"/>
    </location>
</feature>
<dbReference type="InterPro" id="IPR053026">
    <property type="entry name" value="CDC42_GEF"/>
</dbReference>
<feature type="compositionally biased region" description="Polar residues" evidence="1">
    <location>
        <begin position="642"/>
        <end position="665"/>
    </location>
</feature>
<dbReference type="SMART" id="SM00325">
    <property type="entry name" value="RhoGEF"/>
    <property type="match status" value="1"/>
</dbReference>
<dbReference type="CDD" id="cd13246">
    <property type="entry name" value="PH_Scd1"/>
    <property type="match status" value="1"/>
</dbReference>
<name>A0AAF0DLP5_9EURO</name>
<proteinExistence type="predicted"/>
<dbReference type="CDD" id="cd05992">
    <property type="entry name" value="PB1"/>
    <property type="match status" value="1"/>
</dbReference>
<dbReference type="PANTHER" id="PTHR47339">
    <property type="entry name" value="CELL DIVISION CONTROL PROTEIN 24"/>
    <property type="match status" value="1"/>
</dbReference>